<proteinExistence type="predicted"/>
<name>A0A0D9WL66_9ORYZ</name>
<feature type="transmembrane region" description="Helical" evidence="1">
    <location>
        <begin position="835"/>
        <end position="857"/>
    </location>
</feature>
<reference evidence="4" key="2">
    <citation type="submission" date="2013-12" db="EMBL/GenBank/DDBJ databases">
        <authorList>
            <person name="Yu Y."/>
            <person name="Lee S."/>
            <person name="de Baynast K."/>
            <person name="Wissotski M."/>
            <person name="Liu L."/>
            <person name="Talag J."/>
            <person name="Goicoechea J."/>
            <person name="Angelova A."/>
            <person name="Jetty R."/>
            <person name="Kudrna D."/>
            <person name="Golser W."/>
            <person name="Rivera L."/>
            <person name="Zhang J."/>
            <person name="Wing R."/>
        </authorList>
    </citation>
    <scope>NUCLEOTIDE SEQUENCE</scope>
</reference>
<reference evidence="3" key="3">
    <citation type="submission" date="2015-04" db="UniProtKB">
        <authorList>
            <consortium name="EnsemblPlants"/>
        </authorList>
    </citation>
    <scope>IDENTIFICATION</scope>
</reference>
<protein>
    <recommendedName>
        <fullName evidence="2">DUF4220 domain-containing protein</fullName>
    </recommendedName>
</protein>
<feature type="domain" description="DUF4220" evidence="2">
    <location>
        <begin position="164"/>
        <end position="518"/>
    </location>
</feature>
<dbReference type="PANTHER" id="PTHR31325">
    <property type="entry name" value="OS01G0798800 PROTEIN-RELATED"/>
    <property type="match status" value="1"/>
</dbReference>
<feature type="transmembrane region" description="Helical" evidence="1">
    <location>
        <begin position="51"/>
        <end position="73"/>
    </location>
</feature>
<feature type="transmembrane region" description="Helical" evidence="1">
    <location>
        <begin position="119"/>
        <end position="136"/>
    </location>
</feature>
<feature type="transmembrane region" description="Helical" evidence="1">
    <location>
        <begin position="440"/>
        <end position="458"/>
    </location>
</feature>
<evidence type="ECO:0000313" key="4">
    <source>
        <dbReference type="Proteomes" id="UP000032180"/>
    </source>
</evidence>
<sequence>MSQNSSSGAAAHYCRLSGLIGATSINASDNNFGGLSHNFTSYVDTSSEASMVSGSVLMFVLAGFFFNLNLFGGLSNVGAILGPRVRVLFTSSLSLFLPVMSYLFSEAKNKNNGGKTDDLSFMAGVILTWMLLVELIRKKVDEIAMRGYSGTIHRAGRVVWLGSLVFFNIQSSGRRALFGVLWVLCATKLLQRIAFTEVGKRSYSCGRNPRIINSYLSYTTINKKEKMTQDLDGDDAMMKNCEYIVMGEDDLDVEATPDGYDLKNVKKSLITVAKIWQELPSNGGRIFIGRHADDELRRLCLSFALFKLLRRRFEHLPEIKEKTSQCRDIIFKGLHNNRSNNSNSCDIIFKVMSTEINFLTEYYHSVVPVVLASPFFFLANYFLLPIVVSIVCLMTIILCGGGDVRFAFKSITQDNFTISSGVFNTSICLLLTAPKSPSAFFAAINFAVTFLLTVIYIYEELWEFFVFLLSNWFSVSLLCSYVSHRSCSCLVFRAFVRCIVTVRCWMGFHPEHSLKQFSAIDLRWPPLTLSMPTSFISFLVSTKPMPNNVKNSILNSLISHINAPPPPPPATGRRRSVAEVILIWHVATGLFEHIDPSPTPDKSDNFTVATTLSKYCTYLVAFHPELLPDYQEKAENVYEAMKAELKDRIGCHNYYFSRRSDRAHAMKNPLPSHKLKVKQGVVSKGVDLAKSIEQHDTYKDLDERWKLLKEVWTELLIYVAPSNDEERIMAHKSVLCQGSEFITVLWALMTHIGITCPPTESILDHGVDFYTMDICMSVGKSESDSLRREGLKDVPWFVRPKDRWLKPFQGFGRKRMEARNVVTGLGLIRAHPRRCLVGVLAGAIAATAVTIAFAFFLRPAPLVFSVADARSCGAEENRAAFLNLTLVAGNPTGRAAVAYDALDVVLWYGTTDYIQPNTSLDGGVTTATPLLIQPPQNVTAVEVTARTIEDRFVREIVNVTGGEEEERRKAGPFNVLVVAQVRFKVGVMYTRGYKVRVSCRDVYFFVVDDINSRNTDSTIIGCNGKQRTIPMDYFNGSNVHCGGGAGEMGSFIYNLTASYADQRNEVSIVATSLAMLLLAALLLAFDLLAGAATLRPAARLLLSSSLSLFLPVTSYLFSEAKNNLPGAADSNAGELPLRARLILAWMLLVELLRKKAESTVTGGGGGGGPASRAGRVGFLGYLVFFNVHGAGRKAVFGALWVVAAAKLAQRVAIGEFVKRSFAFGKNPQLIAGYMAAAVTTAMPDRRFRRDEEIMKSCNYAVTGEEKLERQPGPNGYLVNAAAGDDDDEVKVSAAVVTVGRIYSLAESDELLTSDPKLKRLCLSYALFKLLRRELDKKSTPLTVTETDDCRHLIFTGLFNDVTAAAAADTIFEVITDELGFVTEYYHSVLPVMLASQFFLLVNYILFPVVVLGLCLMTVILCGNGDVAFIAGSIKRDNYAVSFGLVRMTRCLVSRIFRSPSALFSSIDLSITLLLFLTILYEEAWELVVFLLSDWLTVSMICDYVIKPPCRIRRAGIRGVQWVNRRIRRRNILRVKQFSLLWFLPKVTMRLPTAAVPEEAKRSIIDYLAAFDGGGGGDVLTAGKSAVARMINSSRRRVMTSACESDSVAEVILTWHIATSLLEVRCPSPAARFTAATRLSRYCAYLVAFRREMLPDDVDCAASVYGAVKSELKKEMGIKGYYFWTDATRYEKMMAIVAAGGGGEDDGEAAAEEEEMTVVRKGVRLGKALMEEASDGGGEAAVWKVVGDVWTEIVVYVAAAAAKGGGEQVSARGGELVTLLWALLTHTGIARAAPPRDGRVIA</sequence>
<feature type="transmembrane region" description="Helical" evidence="1">
    <location>
        <begin position="464"/>
        <end position="483"/>
    </location>
</feature>
<dbReference type="Proteomes" id="UP000032180">
    <property type="component" value="Chromosome 6"/>
</dbReference>
<dbReference type="HOGENOM" id="CLU_238087_0_0_1"/>
<dbReference type="Pfam" id="PF13968">
    <property type="entry name" value="DUF4220"/>
    <property type="match status" value="2"/>
</dbReference>
<dbReference type="InterPro" id="IPR007658">
    <property type="entry name" value="DUF594"/>
</dbReference>
<dbReference type="EnsemblPlants" id="LPERR06G01130.1">
    <property type="protein sequence ID" value="LPERR06G01130.1"/>
    <property type="gene ID" value="LPERR06G01130"/>
</dbReference>
<dbReference type="Pfam" id="PF04578">
    <property type="entry name" value="DUF594"/>
    <property type="match status" value="2"/>
</dbReference>
<keyword evidence="4" id="KW-1185">Reference proteome</keyword>
<evidence type="ECO:0000313" key="3">
    <source>
        <dbReference type="EnsemblPlants" id="LPERR06G01130.1"/>
    </source>
</evidence>
<dbReference type="STRING" id="77586.A0A0D9WL66"/>
<organism evidence="3 4">
    <name type="scientific">Leersia perrieri</name>
    <dbReference type="NCBI Taxonomy" id="77586"/>
    <lineage>
        <taxon>Eukaryota</taxon>
        <taxon>Viridiplantae</taxon>
        <taxon>Streptophyta</taxon>
        <taxon>Embryophyta</taxon>
        <taxon>Tracheophyta</taxon>
        <taxon>Spermatophyta</taxon>
        <taxon>Magnoliopsida</taxon>
        <taxon>Liliopsida</taxon>
        <taxon>Poales</taxon>
        <taxon>Poaceae</taxon>
        <taxon>BOP clade</taxon>
        <taxon>Oryzoideae</taxon>
        <taxon>Oryzeae</taxon>
        <taxon>Oryzinae</taxon>
        <taxon>Leersia</taxon>
    </lineage>
</organism>
<feature type="transmembrane region" description="Helical" evidence="1">
    <location>
        <begin position="1397"/>
        <end position="1420"/>
    </location>
</feature>
<dbReference type="Gramene" id="LPERR06G01130.1">
    <property type="protein sequence ID" value="LPERR06G01130.1"/>
    <property type="gene ID" value="LPERR06G01130"/>
</dbReference>
<reference evidence="3 4" key="1">
    <citation type="submission" date="2012-08" db="EMBL/GenBank/DDBJ databases">
        <title>Oryza genome evolution.</title>
        <authorList>
            <person name="Wing R.A."/>
        </authorList>
    </citation>
    <scope>NUCLEOTIDE SEQUENCE</scope>
</reference>
<feature type="transmembrane region" description="Helical" evidence="1">
    <location>
        <begin position="85"/>
        <end position="104"/>
    </location>
</feature>
<keyword evidence="1" id="KW-0812">Transmembrane</keyword>
<dbReference type="eggNOG" id="ENOG502QSWW">
    <property type="taxonomic scope" value="Eukaryota"/>
</dbReference>
<evidence type="ECO:0000256" key="1">
    <source>
        <dbReference type="SAM" id="Phobius"/>
    </source>
</evidence>
<feature type="transmembrane region" description="Helical" evidence="1">
    <location>
        <begin position="381"/>
        <end position="404"/>
    </location>
</feature>
<feature type="domain" description="DUF4220" evidence="2">
    <location>
        <begin position="1195"/>
        <end position="1540"/>
    </location>
</feature>
<accession>A0A0D9WL66</accession>
<dbReference type="InterPro" id="IPR025315">
    <property type="entry name" value="DUF4220"/>
</dbReference>
<feature type="transmembrane region" description="Helical" evidence="1">
    <location>
        <begin position="1460"/>
        <end position="1480"/>
    </location>
</feature>
<keyword evidence="1" id="KW-1133">Transmembrane helix</keyword>
<feature type="transmembrane region" description="Helical" evidence="1">
    <location>
        <begin position="1066"/>
        <end position="1088"/>
    </location>
</feature>
<evidence type="ECO:0000259" key="2">
    <source>
        <dbReference type="Pfam" id="PF13968"/>
    </source>
</evidence>
<keyword evidence="1" id="KW-0472">Membrane</keyword>